<proteinExistence type="predicted"/>
<gene>
    <name evidence="4" type="ORF">C1876_03245</name>
    <name evidence="5" type="ORF">DMP09_09505</name>
</gene>
<dbReference type="InterPro" id="IPR056798">
    <property type="entry name" value="ADH_Fe_C"/>
</dbReference>
<dbReference type="GO" id="GO:1990362">
    <property type="term" value="F:butanol dehydrogenase (NAD+) activity"/>
    <property type="evidence" value="ECO:0007669"/>
    <property type="project" value="InterPro"/>
</dbReference>
<dbReference type="GO" id="GO:1990002">
    <property type="term" value="F:methylglyoxal reductase (NADPH) (acetol producing) activity"/>
    <property type="evidence" value="ECO:0007669"/>
    <property type="project" value="TreeGrafter"/>
</dbReference>
<feature type="domain" description="Alcohol dehydrogenase iron-type/glycerol dehydrogenase GldA" evidence="2">
    <location>
        <begin position="10"/>
        <end position="181"/>
    </location>
</feature>
<dbReference type="PANTHER" id="PTHR43633">
    <property type="entry name" value="ALCOHOL DEHYDROGENASE YQHD"/>
    <property type="match status" value="1"/>
</dbReference>
<dbReference type="SUPFAM" id="SSF56796">
    <property type="entry name" value="Dehydroquinate synthase-like"/>
    <property type="match status" value="1"/>
</dbReference>
<feature type="domain" description="Fe-containing alcohol dehydrogenase-like C-terminal" evidence="3">
    <location>
        <begin position="193"/>
        <end position="366"/>
    </location>
</feature>
<evidence type="ECO:0000313" key="6">
    <source>
        <dbReference type="Proteomes" id="UP000253817"/>
    </source>
</evidence>
<name>A0A3N0IWX7_9ACTN</name>
<dbReference type="GO" id="GO:0008106">
    <property type="term" value="F:alcohol dehydrogenase (NADP+) activity"/>
    <property type="evidence" value="ECO:0007669"/>
    <property type="project" value="TreeGrafter"/>
</dbReference>
<dbReference type="InterPro" id="IPR044731">
    <property type="entry name" value="BDH-like"/>
</dbReference>
<dbReference type="OrthoDB" id="323926at2"/>
<dbReference type="EMBL" id="QICC01000035">
    <property type="protein sequence ID" value="RNM41499.1"/>
    <property type="molecule type" value="Genomic_DNA"/>
</dbReference>
<dbReference type="CDD" id="cd08187">
    <property type="entry name" value="BDH"/>
    <property type="match status" value="1"/>
</dbReference>
<evidence type="ECO:0000313" key="7">
    <source>
        <dbReference type="Proteomes" id="UP000270112"/>
    </source>
</evidence>
<dbReference type="Proteomes" id="UP000270112">
    <property type="component" value="Unassembled WGS sequence"/>
</dbReference>
<dbReference type="PANTHER" id="PTHR43633:SF1">
    <property type="entry name" value="ALCOHOL DEHYDROGENASE YQHD"/>
    <property type="match status" value="1"/>
</dbReference>
<dbReference type="Gene3D" id="3.40.50.1970">
    <property type="match status" value="1"/>
</dbReference>
<dbReference type="GO" id="GO:0005829">
    <property type="term" value="C:cytosol"/>
    <property type="evidence" value="ECO:0007669"/>
    <property type="project" value="TreeGrafter"/>
</dbReference>
<dbReference type="Proteomes" id="UP000253817">
    <property type="component" value="Unassembled WGS sequence"/>
</dbReference>
<dbReference type="RefSeq" id="WP_114545289.1">
    <property type="nucleotide sequence ID" value="NZ_PPTT01000004.1"/>
</dbReference>
<evidence type="ECO:0000256" key="1">
    <source>
        <dbReference type="ARBA" id="ARBA00023002"/>
    </source>
</evidence>
<keyword evidence="6" id="KW-1185">Reference proteome</keyword>
<reference evidence="4 6" key="1">
    <citation type="journal article" date="2018" name="Elife">
        <title>Discovery and characterization of a prevalent human gut bacterial enzyme sufficient for the inactivation of a family of plant toxins.</title>
        <authorList>
            <person name="Koppel N."/>
            <person name="Bisanz J.E."/>
            <person name="Pandelia M.E."/>
            <person name="Turnbaugh P.J."/>
            <person name="Balskus E.P."/>
        </authorList>
    </citation>
    <scope>NUCLEOTIDE SEQUENCE [LARGE SCALE GENOMIC DNA]</scope>
    <source>
        <strain evidence="4 6">DSM 16107</strain>
    </source>
</reference>
<keyword evidence="1" id="KW-0560">Oxidoreductase</keyword>
<dbReference type="Gene3D" id="1.20.1090.10">
    <property type="entry name" value="Dehydroquinate synthase-like - alpha domain"/>
    <property type="match status" value="1"/>
</dbReference>
<dbReference type="InterPro" id="IPR001670">
    <property type="entry name" value="ADH_Fe/GldA"/>
</dbReference>
<accession>A0A3N0IWX7</accession>
<reference evidence="5" key="3">
    <citation type="journal article" date="2019" name="Microbiol. Resour. Announc.">
        <title>Draft Genome Sequences of Type Strains of Gordonibacter faecihominis, Paraeggerthella hongkongensis, Parvibacter caecicola,Slackia equolifaciens, Slackia faecicanis, and Slackia isoflavoniconvertens.</title>
        <authorList>
            <person name="Danylec N."/>
            <person name="Stoll D.A."/>
            <person name="Dotsch A."/>
            <person name="Huch M."/>
        </authorList>
    </citation>
    <scope>NUCLEOTIDE SEQUENCE</scope>
    <source>
        <strain evidence="5">DSM 16107</strain>
    </source>
</reference>
<dbReference type="AlphaFoldDB" id="A0A3N0IWX7"/>
<evidence type="ECO:0000313" key="5">
    <source>
        <dbReference type="EMBL" id="RNM41499.1"/>
    </source>
</evidence>
<dbReference type="FunFam" id="3.40.50.1970:FF:000003">
    <property type="entry name" value="Alcohol dehydrogenase, iron-containing"/>
    <property type="match status" value="1"/>
</dbReference>
<dbReference type="Pfam" id="PF25137">
    <property type="entry name" value="ADH_Fe_C"/>
    <property type="match status" value="1"/>
</dbReference>
<evidence type="ECO:0000259" key="3">
    <source>
        <dbReference type="Pfam" id="PF25137"/>
    </source>
</evidence>
<evidence type="ECO:0000313" key="4">
    <source>
        <dbReference type="EMBL" id="RDB70739.1"/>
    </source>
</evidence>
<organism evidence="5 7">
    <name type="scientific">Eggerthella sinensis</name>
    <dbReference type="NCBI Taxonomy" id="242230"/>
    <lineage>
        <taxon>Bacteria</taxon>
        <taxon>Bacillati</taxon>
        <taxon>Actinomycetota</taxon>
        <taxon>Coriobacteriia</taxon>
        <taxon>Eggerthellales</taxon>
        <taxon>Eggerthellaceae</taxon>
        <taxon>Eggerthella</taxon>
    </lineage>
</organism>
<dbReference type="EMBL" id="PPTT01000004">
    <property type="protein sequence ID" value="RDB70739.1"/>
    <property type="molecule type" value="Genomic_DNA"/>
</dbReference>
<dbReference type="GO" id="GO:0046872">
    <property type="term" value="F:metal ion binding"/>
    <property type="evidence" value="ECO:0007669"/>
    <property type="project" value="InterPro"/>
</dbReference>
<comment type="caution">
    <text evidence="5">The sequence shown here is derived from an EMBL/GenBank/DDBJ whole genome shotgun (WGS) entry which is preliminary data.</text>
</comment>
<protein>
    <submittedName>
        <fullName evidence="5">NADH-dependent alcohol dehydrogenase</fullName>
    </submittedName>
</protein>
<evidence type="ECO:0000259" key="2">
    <source>
        <dbReference type="Pfam" id="PF00465"/>
    </source>
</evidence>
<reference evidence="7" key="2">
    <citation type="submission" date="2018-05" db="EMBL/GenBank/DDBJ databases">
        <title>Genome Sequencing of selected type strains of the family Eggerthellaceae.</title>
        <authorList>
            <person name="Danylec N."/>
            <person name="Stoll D.A."/>
            <person name="Doetsch A."/>
            <person name="Huch M."/>
        </authorList>
    </citation>
    <scope>NUCLEOTIDE SEQUENCE [LARGE SCALE GENOMIC DNA]</scope>
    <source>
        <strain evidence="7">DSM 16107</strain>
    </source>
</reference>
<dbReference type="Pfam" id="PF00465">
    <property type="entry name" value="Fe-ADH"/>
    <property type="match status" value="1"/>
</dbReference>
<sequence length="388" mass="42242">MLGTFDYVNPTRLHFGPEALDALRDELPRYGATVQLAYGGGSIKKTGLYDQVTALLDECGKTVVEDAGVMPNPTVEKLYEGVRLARENDVDLILAVGGGSVVDYAKAVSVSVHCDEDPWERYYLRMEDVACDVVPVGCVLTMAGTGSEMNGGAVITNHAQQLKIGHVFGENVFPRFAILNPALTFTVPRYQMAAGIFDVMSHLMEQYFSGADDNVSDYLMEGLMRSLVHASRIAVVHPTDYEARSNIMWTATWALNTLVAKGKTTDWTVHMIGQAVGAYTDATHGMTLSAVSPAYYRLVMPYGLAKFARFARTVWDVDGAGRTEQDVAAAGIDALEAWARDIGCVMRLSELGVTEGMLDGIVEATFPMEGGYHPLTKTETKRVLTESL</sequence>